<organism evidence="1 2">
    <name type="scientific">Aeromonas phage D6</name>
    <dbReference type="NCBI Taxonomy" id="2593322"/>
    <lineage>
        <taxon>Viruses</taxon>
        <taxon>Duplodnaviria</taxon>
        <taxon>Heunggongvirae</taxon>
        <taxon>Uroviricota</taxon>
        <taxon>Caudoviricetes</taxon>
        <taxon>Chimalliviridae</taxon>
        <taxon>Ludhianavirus</taxon>
        <taxon>Ludhianavirus D6</taxon>
    </lineage>
</organism>
<dbReference type="Proteomes" id="UP000317575">
    <property type="component" value="Segment"/>
</dbReference>
<gene>
    <name evidence="1" type="ORF">D6_0134</name>
</gene>
<dbReference type="EMBL" id="MN131137">
    <property type="protein sequence ID" value="QDJ97294.1"/>
    <property type="molecule type" value="Genomic_DNA"/>
</dbReference>
<reference evidence="1" key="1">
    <citation type="submission" date="2019-06" db="EMBL/GenBank/DDBJ databases">
        <title>Complete genome sequence of Aeromonas hydrophila bacteriophage D6.</title>
        <authorList>
            <person name="Rai S."/>
            <person name="Tyagi A."/>
            <person name="Kumar N."/>
            <person name="Singh N."/>
        </authorList>
    </citation>
    <scope>NUCLEOTIDE SEQUENCE [LARGE SCALE GENOMIC DNA]</scope>
</reference>
<name>A0A514TWB4_9CAUD</name>
<keyword evidence="2" id="KW-1185">Reference proteome</keyword>
<evidence type="ECO:0000313" key="2">
    <source>
        <dbReference type="Proteomes" id="UP000317575"/>
    </source>
</evidence>
<sequence length="192" mass="22972">MFKNHVHDPVTSNREVPETEVDYAKRKFKFHREQFSKSLKETWHDRVLNISLMMDQRVRHNFLRASKRRQKKMIEHMCGFMVVYHPTTGEIAPRTQRHNGPYLSRKIEFVEEFFPTTIYDPEQFREYYTPKESDLTLCMHFNDPKREPEIVPYTPGNMKRILGIDPSLTGVPDAIWMEQEDPDASRHGNRVY</sequence>
<accession>A0A514TWB4</accession>
<evidence type="ECO:0000313" key="1">
    <source>
        <dbReference type="EMBL" id="QDJ97294.1"/>
    </source>
</evidence>
<protein>
    <submittedName>
        <fullName evidence="1">Uncharacterized protein</fullName>
    </submittedName>
</protein>
<proteinExistence type="predicted"/>